<dbReference type="InterPro" id="IPR007061">
    <property type="entry name" value="MST-like"/>
</dbReference>
<dbReference type="Proteomes" id="UP001499924">
    <property type="component" value="Unassembled WGS sequence"/>
</dbReference>
<dbReference type="EMBL" id="BAAAVV010000006">
    <property type="protein sequence ID" value="GAA3173676.1"/>
    <property type="molecule type" value="Genomic_DNA"/>
</dbReference>
<proteinExistence type="predicted"/>
<evidence type="ECO:0000313" key="1">
    <source>
        <dbReference type="EMBL" id="GAA3173676.1"/>
    </source>
</evidence>
<sequence>MRTDPPDSGPELVLLTAFLDYQRETMLQKTGGLTRAQLAQQLPPSPLTLAGLLNHLAKVEDVWFRVRFAGLPEAGWRAGVDAAADPDWDFHTATALEPEVLRDRYRTACAASREITGQAQDLDQLSALPRRDGGPVSLRWILIHMIEETARHAGHADLLREAIDGAVGE</sequence>
<name>A0ABP6PBE6_9ACTN</name>
<dbReference type="SUPFAM" id="SSF109854">
    <property type="entry name" value="DinB/YfiT-like putative metalloenzymes"/>
    <property type="match status" value="1"/>
</dbReference>
<reference evidence="2" key="1">
    <citation type="journal article" date="2019" name="Int. J. Syst. Evol. Microbiol.">
        <title>The Global Catalogue of Microorganisms (GCM) 10K type strain sequencing project: providing services to taxonomists for standard genome sequencing and annotation.</title>
        <authorList>
            <consortium name="The Broad Institute Genomics Platform"/>
            <consortium name="The Broad Institute Genome Sequencing Center for Infectious Disease"/>
            <person name="Wu L."/>
            <person name="Ma J."/>
        </authorList>
    </citation>
    <scope>NUCLEOTIDE SEQUENCE [LARGE SCALE GENOMIC DNA]</scope>
    <source>
        <strain evidence="2">JCM 15614</strain>
    </source>
</reference>
<accession>A0ABP6PBE6</accession>
<comment type="caution">
    <text evidence="1">The sequence shown here is derived from an EMBL/GenBank/DDBJ whole genome shotgun (WGS) entry which is preliminary data.</text>
</comment>
<dbReference type="RefSeq" id="WP_344689653.1">
    <property type="nucleotide sequence ID" value="NZ_BAAAVV010000006.1"/>
</dbReference>
<evidence type="ECO:0000313" key="2">
    <source>
        <dbReference type="Proteomes" id="UP001499924"/>
    </source>
</evidence>
<gene>
    <name evidence="1" type="ORF">GCM10010531_29050</name>
</gene>
<protein>
    <submittedName>
        <fullName evidence="1">DinB family protein</fullName>
    </submittedName>
</protein>
<dbReference type="Gene3D" id="1.20.120.450">
    <property type="entry name" value="dinb family like domain"/>
    <property type="match status" value="1"/>
</dbReference>
<dbReference type="InterPro" id="IPR034660">
    <property type="entry name" value="DinB/YfiT-like"/>
</dbReference>
<keyword evidence="2" id="KW-1185">Reference proteome</keyword>
<dbReference type="Pfam" id="PF04978">
    <property type="entry name" value="MST"/>
    <property type="match status" value="1"/>
</dbReference>
<organism evidence="1 2">
    <name type="scientific">Blastococcus jejuensis</name>
    <dbReference type="NCBI Taxonomy" id="351224"/>
    <lineage>
        <taxon>Bacteria</taxon>
        <taxon>Bacillati</taxon>
        <taxon>Actinomycetota</taxon>
        <taxon>Actinomycetes</taxon>
        <taxon>Geodermatophilales</taxon>
        <taxon>Geodermatophilaceae</taxon>
        <taxon>Blastococcus</taxon>
    </lineage>
</organism>